<evidence type="ECO:0000256" key="1">
    <source>
        <dbReference type="SAM" id="MobiDB-lite"/>
    </source>
</evidence>
<gene>
    <name evidence="2" type="ORF">F9B16_43215</name>
</gene>
<evidence type="ECO:0000313" key="3">
    <source>
        <dbReference type="Proteomes" id="UP000483004"/>
    </source>
</evidence>
<dbReference type="InterPro" id="IPR023214">
    <property type="entry name" value="HAD_sf"/>
</dbReference>
<dbReference type="PANTHER" id="PTHR43434:SF1">
    <property type="entry name" value="PHOSPHOGLYCOLATE PHOSPHATASE"/>
    <property type="match status" value="1"/>
</dbReference>
<dbReference type="Gene3D" id="1.10.150.240">
    <property type="entry name" value="Putative phosphatase, domain 2"/>
    <property type="match status" value="1"/>
</dbReference>
<keyword evidence="2" id="KW-0378">Hydrolase</keyword>
<dbReference type="InterPro" id="IPR023198">
    <property type="entry name" value="PGP-like_dom2"/>
</dbReference>
<organism evidence="2 3">
    <name type="scientific">Actinomadura montaniterrae</name>
    <dbReference type="NCBI Taxonomy" id="1803903"/>
    <lineage>
        <taxon>Bacteria</taxon>
        <taxon>Bacillati</taxon>
        <taxon>Actinomycetota</taxon>
        <taxon>Actinomycetes</taxon>
        <taxon>Streptosporangiales</taxon>
        <taxon>Thermomonosporaceae</taxon>
        <taxon>Actinomadura</taxon>
    </lineage>
</organism>
<reference evidence="2 3" key="1">
    <citation type="submission" date="2019-09" db="EMBL/GenBank/DDBJ databases">
        <title>Actinomadura physcomitrii sp. nov., a novel actinomycete isolated from moss [Physcomitrium sphaericum (Ludw) Fuernr].</title>
        <authorList>
            <person name="Liu C."/>
            <person name="Zhuang X."/>
        </authorList>
    </citation>
    <scope>NUCLEOTIDE SEQUENCE [LARGE SCALE GENOMIC DNA]</scope>
    <source>
        <strain evidence="2 3">CYP1-1B</strain>
    </source>
</reference>
<comment type="caution">
    <text evidence="2">The sequence shown here is derived from an EMBL/GenBank/DDBJ whole genome shotgun (WGS) entry which is preliminary data.</text>
</comment>
<proteinExistence type="predicted"/>
<keyword evidence="3" id="KW-1185">Reference proteome</keyword>
<dbReference type="OrthoDB" id="9793014at2"/>
<evidence type="ECO:0000313" key="2">
    <source>
        <dbReference type="EMBL" id="KAB2363311.1"/>
    </source>
</evidence>
<name>A0A6L3VEP9_9ACTN</name>
<protein>
    <submittedName>
        <fullName evidence="2">HAD hydrolase-like protein</fullName>
    </submittedName>
</protein>
<dbReference type="GO" id="GO:0006281">
    <property type="term" value="P:DNA repair"/>
    <property type="evidence" value="ECO:0007669"/>
    <property type="project" value="TreeGrafter"/>
</dbReference>
<dbReference type="InterPro" id="IPR036412">
    <property type="entry name" value="HAD-like_sf"/>
</dbReference>
<sequence length="362" mass="37378">MACRPVVSVPAGSVRPGSGRTGSCAALVRSVSSAIGPSFAGPACGCSSLGFGWLVRALRFSWSRGFRQGARVSRRHGRPPGTRQTRPGRARKAPAPRVPALSYSDPVASPLPGERGYLRPGPCGPVRPARAPALAFAPYRTFTLCGVLDLDSPKIPRPDGAGFSVGFDLDLTLADTRAAIGAVYAAIAAETGVPIDIDTVVRRLGPPLEVELAYWFPPERIPAMAELYRALYPDVALPVTAAMPGAAAALEAVRAVGGRVVVVSGKNQRDTERTVRFLGLDVDTVVGGLFGADKGAALREHGARAYIGDHTGDVDAARAASAVAVAVATGAFDSAALTAYGADVVLPDLNAFPGWLEGFAAA</sequence>
<dbReference type="Gene3D" id="3.40.50.1000">
    <property type="entry name" value="HAD superfamily/HAD-like"/>
    <property type="match status" value="1"/>
</dbReference>
<accession>A0A6L3VEP9</accession>
<dbReference type="Pfam" id="PF12710">
    <property type="entry name" value="HAD"/>
    <property type="match status" value="1"/>
</dbReference>
<dbReference type="InterPro" id="IPR050155">
    <property type="entry name" value="HAD-like_hydrolase_sf"/>
</dbReference>
<feature type="region of interest" description="Disordered" evidence="1">
    <location>
        <begin position="69"/>
        <end position="105"/>
    </location>
</feature>
<dbReference type="AlphaFoldDB" id="A0A6L3VEP9"/>
<dbReference type="PANTHER" id="PTHR43434">
    <property type="entry name" value="PHOSPHOGLYCOLATE PHOSPHATASE"/>
    <property type="match status" value="1"/>
</dbReference>
<dbReference type="SUPFAM" id="SSF56784">
    <property type="entry name" value="HAD-like"/>
    <property type="match status" value="1"/>
</dbReference>
<dbReference type="Proteomes" id="UP000483004">
    <property type="component" value="Unassembled WGS sequence"/>
</dbReference>
<dbReference type="EMBL" id="WBMR01000245">
    <property type="protein sequence ID" value="KAB2363311.1"/>
    <property type="molecule type" value="Genomic_DNA"/>
</dbReference>
<dbReference type="GO" id="GO:0008967">
    <property type="term" value="F:phosphoglycolate phosphatase activity"/>
    <property type="evidence" value="ECO:0007669"/>
    <property type="project" value="TreeGrafter"/>
</dbReference>